<evidence type="ECO:0000313" key="3">
    <source>
        <dbReference type="Proteomes" id="UP001144372"/>
    </source>
</evidence>
<name>A0A9W6CZY0_9BACT</name>
<proteinExistence type="predicted"/>
<dbReference type="EMBL" id="BSDR01000001">
    <property type="protein sequence ID" value="GLI33285.1"/>
    <property type="molecule type" value="Genomic_DNA"/>
</dbReference>
<reference evidence="2" key="1">
    <citation type="submission" date="2022-12" db="EMBL/GenBank/DDBJ databases">
        <title>Reference genome sequencing for broad-spectrum identification of bacterial and archaeal isolates by mass spectrometry.</title>
        <authorList>
            <person name="Sekiguchi Y."/>
            <person name="Tourlousse D.M."/>
        </authorList>
    </citation>
    <scope>NUCLEOTIDE SEQUENCE</scope>
    <source>
        <strain evidence="2">ASRB1</strain>
    </source>
</reference>
<keyword evidence="1" id="KW-0812">Transmembrane</keyword>
<sequence length="237" mass="26650">MLVRHQKTFNMGIVLAISFAGILLIIFAPFFGNGRNGLEFSDDLFNKLSKGSSYFIPKLSANVAKYDGTSFTTTVKLDDPKNVDKVLKMFITAGAQVGAEGTMLTISGDFGKLLSKVLADCDAMYHNDGQKVSSLYGQDEKEVMALWWNVLNRMDKEFKKQKKIDESNTIGDVLRKGIEPSYNYYGIEAQSVADKAFTMVFLLIFYVAYTLWWGYAIFYMFDGLGLSMKKSKVKKEV</sequence>
<protein>
    <submittedName>
        <fullName evidence="2">Uncharacterized protein</fullName>
    </submittedName>
</protein>
<dbReference type="RefSeq" id="WP_281792300.1">
    <property type="nucleotide sequence ID" value="NZ_BSDR01000001.1"/>
</dbReference>
<gene>
    <name evidence="2" type="ORF">DAMNIGENAA_07180</name>
</gene>
<keyword evidence="1" id="KW-0472">Membrane</keyword>
<keyword evidence="3" id="KW-1185">Reference proteome</keyword>
<comment type="caution">
    <text evidence="2">The sequence shown here is derived from an EMBL/GenBank/DDBJ whole genome shotgun (WGS) entry which is preliminary data.</text>
</comment>
<keyword evidence="1" id="KW-1133">Transmembrane helix</keyword>
<feature type="transmembrane region" description="Helical" evidence="1">
    <location>
        <begin position="12"/>
        <end position="31"/>
    </location>
</feature>
<dbReference type="Proteomes" id="UP001144372">
    <property type="component" value="Unassembled WGS sequence"/>
</dbReference>
<evidence type="ECO:0000256" key="1">
    <source>
        <dbReference type="SAM" id="Phobius"/>
    </source>
</evidence>
<organism evidence="2 3">
    <name type="scientific">Desulforhabdus amnigena</name>
    <dbReference type="NCBI Taxonomy" id="40218"/>
    <lineage>
        <taxon>Bacteria</taxon>
        <taxon>Pseudomonadati</taxon>
        <taxon>Thermodesulfobacteriota</taxon>
        <taxon>Syntrophobacteria</taxon>
        <taxon>Syntrophobacterales</taxon>
        <taxon>Syntrophobacteraceae</taxon>
        <taxon>Desulforhabdus</taxon>
    </lineage>
</organism>
<dbReference type="AlphaFoldDB" id="A0A9W6CZY0"/>
<accession>A0A9W6CZY0</accession>
<feature type="transmembrane region" description="Helical" evidence="1">
    <location>
        <begin position="196"/>
        <end position="221"/>
    </location>
</feature>
<evidence type="ECO:0000313" key="2">
    <source>
        <dbReference type="EMBL" id="GLI33285.1"/>
    </source>
</evidence>